<protein>
    <submittedName>
        <fullName evidence="9">MFS transporter</fullName>
    </submittedName>
</protein>
<proteinExistence type="predicted"/>
<evidence type="ECO:0000313" key="10">
    <source>
        <dbReference type="Proteomes" id="UP000197781"/>
    </source>
</evidence>
<dbReference type="FunFam" id="1.20.1720.10:FF:000004">
    <property type="entry name" value="EmrB/QacA family drug resistance transporter"/>
    <property type="match status" value="1"/>
</dbReference>
<organism evidence="9 10">
    <name type="scientific">Brevibacillus formosus</name>
    <dbReference type="NCBI Taxonomy" id="54913"/>
    <lineage>
        <taxon>Bacteria</taxon>
        <taxon>Bacillati</taxon>
        <taxon>Bacillota</taxon>
        <taxon>Bacilli</taxon>
        <taxon>Bacillales</taxon>
        <taxon>Paenibacillaceae</taxon>
        <taxon>Brevibacillus</taxon>
    </lineage>
</organism>
<feature type="transmembrane region" description="Helical" evidence="7">
    <location>
        <begin position="387"/>
        <end position="414"/>
    </location>
</feature>
<feature type="transmembrane region" description="Helical" evidence="7">
    <location>
        <begin position="131"/>
        <end position="150"/>
    </location>
</feature>
<dbReference type="EMBL" id="CP018145">
    <property type="protein sequence ID" value="ASJ53970.1"/>
    <property type="molecule type" value="Genomic_DNA"/>
</dbReference>
<dbReference type="GO" id="GO:0022857">
    <property type="term" value="F:transmembrane transporter activity"/>
    <property type="evidence" value="ECO:0007669"/>
    <property type="project" value="InterPro"/>
</dbReference>
<keyword evidence="3" id="KW-1003">Cell membrane</keyword>
<accession>A0A220MHD9</accession>
<feature type="transmembrane region" description="Helical" evidence="7">
    <location>
        <begin position="266"/>
        <end position="296"/>
    </location>
</feature>
<keyword evidence="2" id="KW-0813">Transport</keyword>
<dbReference type="InterPro" id="IPR036259">
    <property type="entry name" value="MFS_trans_sf"/>
</dbReference>
<feature type="transmembrane region" description="Helical" evidence="7">
    <location>
        <begin position="47"/>
        <end position="64"/>
    </location>
</feature>
<dbReference type="PROSITE" id="PS50850">
    <property type="entry name" value="MFS"/>
    <property type="match status" value="1"/>
</dbReference>
<feature type="transmembrane region" description="Helical" evidence="7">
    <location>
        <begin position="470"/>
        <end position="490"/>
    </location>
</feature>
<dbReference type="Gene3D" id="1.20.1250.20">
    <property type="entry name" value="MFS general substrate transporter like domains"/>
    <property type="match status" value="1"/>
</dbReference>
<dbReference type="GO" id="GO:0005886">
    <property type="term" value="C:plasma membrane"/>
    <property type="evidence" value="ECO:0007669"/>
    <property type="project" value="UniProtKB-SubCell"/>
</dbReference>
<reference evidence="9 10" key="1">
    <citation type="submission" date="2016-11" db="EMBL/GenBank/DDBJ databases">
        <authorList>
            <person name="Jaros S."/>
            <person name="Januszkiewicz K."/>
            <person name="Wedrychowicz H."/>
        </authorList>
    </citation>
    <scope>NUCLEOTIDE SEQUENCE [LARGE SCALE GENOMIC DNA]</scope>
    <source>
        <strain evidence="9 10">NF2</strain>
    </source>
</reference>
<dbReference type="InterPro" id="IPR011701">
    <property type="entry name" value="MFS"/>
</dbReference>
<dbReference type="KEGG" id="bfm:BP422_10720"/>
<evidence type="ECO:0000256" key="5">
    <source>
        <dbReference type="ARBA" id="ARBA00022989"/>
    </source>
</evidence>
<dbReference type="SUPFAM" id="SSF103473">
    <property type="entry name" value="MFS general substrate transporter"/>
    <property type="match status" value="1"/>
</dbReference>
<dbReference type="Proteomes" id="UP000197781">
    <property type="component" value="Chromosome"/>
</dbReference>
<feature type="transmembrane region" description="Helical" evidence="7">
    <location>
        <begin position="302"/>
        <end position="320"/>
    </location>
</feature>
<dbReference type="InterPro" id="IPR020846">
    <property type="entry name" value="MFS_dom"/>
</dbReference>
<evidence type="ECO:0000256" key="3">
    <source>
        <dbReference type="ARBA" id="ARBA00022475"/>
    </source>
</evidence>
<feature type="transmembrane region" description="Helical" evidence="7">
    <location>
        <begin position="329"/>
        <end position="347"/>
    </location>
</feature>
<feature type="transmembrane region" description="Helical" evidence="7">
    <location>
        <begin position="101"/>
        <end position="124"/>
    </location>
</feature>
<feature type="domain" description="Major facilitator superfamily (MFS) profile" evidence="8">
    <location>
        <begin position="11"/>
        <end position="494"/>
    </location>
</feature>
<dbReference type="PANTHER" id="PTHR23501:SF170">
    <property type="entry name" value="MULTIDRUG RESISTANCE PROTEIN 3"/>
    <property type="match status" value="1"/>
</dbReference>
<dbReference type="Pfam" id="PF07690">
    <property type="entry name" value="MFS_1"/>
    <property type="match status" value="1"/>
</dbReference>
<keyword evidence="6 7" id="KW-0472">Membrane</keyword>
<feature type="transmembrane region" description="Helical" evidence="7">
    <location>
        <begin position="353"/>
        <end position="375"/>
    </location>
</feature>
<dbReference type="AlphaFoldDB" id="A0A220MHD9"/>
<feature type="transmembrane region" description="Helical" evidence="7">
    <location>
        <begin position="162"/>
        <end position="184"/>
    </location>
</feature>
<dbReference type="RefSeq" id="WP_088907763.1">
    <property type="nucleotide sequence ID" value="NZ_CP018145.1"/>
</dbReference>
<evidence type="ECO:0000256" key="6">
    <source>
        <dbReference type="ARBA" id="ARBA00023136"/>
    </source>
</evidence>
<evidence type="ECO:0000259" key="8">
    <source>
        <dbReference type="PROSITE" id="PS50850"/>
    </source>
</evidence>
<evidence type="ECO:0000256" key="2">
    <source>
        <dbReference type="ARBA" id="ARBA00022448"/>
    </source>
</evidence>
<sequence>MSQSEKRNRFIIVAMALGLLMSSLDNTITSAAISHIIKDIGGFESMSWVFTSYVLAATSTMLIFGKMSDLFGRKLFYLLGITIFLIGSALCGVAQSIEQLIAFRALQGIGSGALFPITFTILFTLSSDPKYTARISGVFAGIFGLSSIAGPQVGTLLSDYLGWRWCFYVNVPIGLLSLLTLVFSLKESRSHTKPKIDYLGTITLIVACVAVMLALEWGGKAYEWSSWQIISLFALAGIVGIAFIMVERHAQEPILPFQIFQNRMVVATCIACLSQGAIMFAAITYLPIFAVAVLGYPNSNSVLTPLMLSLTGGAVVFGMLQTKFSFRSLMAFSMLACVVSSILLMYVSTGISFFFLTLLMILFGFVAIGPLMSIAQNAIVHSVDKKYMGISSSIVGFCRNMGGVLGASITAAVVNQNYASIVSTEASLHGISMEKVAGLLNPEILMREPLRIEPGIHSFLSDSLGSAINHGYIVGLVFAVIGFFTVLYAGPGKLERHQKSVES</sequence>
<feature type="transmembrane region" description="Helical" evidence="7">
    <location>
        <begin position="227"/>
        <end position="246"/>
    </location>
</feature>
<feature type="transmembrane region" description="Helical" evidence="7">
    <location>
        <begin position="196"/>
        <end position="215"/>
    </location>
</feature>
<feature type="transmembrane region" description="Helical" evidence="7">
    <location>
        <begin position="76"/>
        <end position="95"/>
    </location>
</feature>
<evidence type="ECO:0000256" key="7">
    <source>
        <dbReference type="SAM" id="Phobius"/>
    </source>
</evidence>
<name>A0A220MHD9_9BACL</name>
<evidence type="ECO:0000313" key="9">
    <source>
        <dbReference type="EMBL" id="ASJ53970.1"/>
    </source>
</evidence>
<keyword evidence="5 7" id="KW-1133">Transmembrane helix</keyword>
<gene>
    <name evidence="9" type="ORF">BP422_10720</name>
</gene>
<dbReference type="PRINTS" id="PR01035">
    <property type="entry name" value="TCRTETA"/>
</dbReference>
<comment type="subcellular location">
    <subcellularLocation>
        <location evidence="1">Cell membrane</location>
        <topology evidence="1">Multi-pass membrane protein</topology>
    </subcellularLocation>
</comment>
<keyword evidence="4 7" id="KW-0812">Transmembrane</keyword>
<evidence type="ECO:0000256" key="1">
    <source>
        <dbReference type="ARBA" id="ARBA00004651"/>
    </source>
</evidence>
<dbReference type="InterPro" id="IPR001958">
    <property type="entry name" value="Tet-R_TetA/multi-R_MdtG-like"/>
</dbReference>
<dbReference type="PANTHER" id="PTHR23501">
    <property type="entry name" value="MAJOR FACILITATOR SUPERFAMILY"/>
    <property type="match status" value="1"/>
</dbReference>
<evidence type="ECO:0000256" key="4">
    <source>
        <dbReference type="ARBA" id="ARBA00022692"/>
    </source>
</evidence>
<dbReference type="Gene3D" id="1.20.1720.10">
    <property type="entry name" value="Multidrug resistance protein D"/>
    <property type="match status" value="1"/>
</dbReference>